<protein>
    <submittedName>
        <fullName evidence="1">GIY-YIG nuclease family protein</fullName>
    </submittedName>
</protein>
<dbReference type="Pfam" id="PF13455">
    <property type="entry name" value="MUG113"/>
    <property type="match status" value="1"/>
</dbReference>
<dbReference type="RefSeq" id="WP_190572154.1">
    <property type="nucleotide sequence ID" value="NZ_JACJQL010000090.1"/>
</dbReference>
<evidence type="ECO:0000313" key="1">
    <source>
        <dbReference type="EMBL" id="MBD2255342.1"/>
    </source>
</evidence>
<keyword evidence="2" id="KW-1185">Reference proteome</keyword>
<proteinExistence type="predicted"/>
<sequence length="249" mass="29091">MLPSVKIILSEETLHRYRLNQGYVYLIHAEGTNRYKIGRSVNPIARFEQLKAQSPYPLRIIDSFWTPDSINDEKYFHEQYKEYRIFGEWFELTDYSETNINSLAFKSQEQLLGQYLQSVNSVKDSFYCFRSEAQKISDNIALSVSKDLMAREEIQSDLIFISNNWQSTIEDLLNRKFQSIFYEYLVEVNTLKSLQYICNFGIEQWADCVTKAFEKSWNNPEEITLLGLDIAMRGTLAAFVACLNEGLIV</sequence>
<organism evidence="1 2">
    <name type="scientific">Nostoc parmelioides FACHB-3921</name>
    <dbReference type="NCBI Taxonomy" id="2692909"/>
    <lineage>
        <taxon>Bacteria</taxon>
        <taxon>Bacillati</taxon>
        <taxon>Cyanobacteriota</taxon>
        <taxon>Cyanophyceae</taxon>
        <taxon>Nostocales</taxon>
        <taxon>Nostocaceae</taxon>
        <taxon>Nostoc</taxon>
    </lineage>
</organism>
<comment type="caution">
    <text evidence="1">The sequence shown here is derived from an EMBL/GenBank/DDBJ whole genome shotgun (WGS) entry which is preliminary data.</text>
</comment>
<dbReference type="EMBL" id="JACJQL010000090">
    <property type="protein sequence ID" value="MBD2255342.1"/>
    <property type="molecule type" value="Genomic_DNA"/>
</dbReference>
<accession>A0ABR8BMJ7</accession>
<dbReference type="Proteomes" id="UP000621307">
    <property type="component" value="Unassembled WGS sequence"/>
</dbReference>
<evidence type="ECO:0000313" key="2">
    <source>
        <dbReference type="Proteomes" id="UP000621307"/>
    </source>
</evidence>
<reference evidence="1 2" key="1">
    <citation type="journal article" date="2020" name="ISME J.">
        <title>Comparative genomics reveals insights into cyanobacterial evolution and habitat adaptation.</title>
        <authorList>
            <person name="Chen M.Y."/>
            <person name="Teng W.K."/>
            <person name="Zhao L."/>
            <person name="Hu C.X."/>
            <person name="Zhou Y.K."/>
            <person name="Han B.P."/>
            <person name="Song L.R."/>
            <person name="Shu W.S."/>
        </authorList>
    </citation>
    <scope>NUCLEOTIDE SEQUENCE [LARGE SCALE GENOMIC DNA]</scope>
    <source>
        <strain evidence="1 2">FACHB-3921</strain>
    </source>
</reference>
<gene>
    <name evidence="1" type="ORF">H6G14_29445</name>
</gene>
<name>A0ABR8BMJ7_9NOSO</name>